<accession>A0A098VRB3</accession>
<reference evidence="18 19" key="1">
    <citation type="submission" date="2014-04" db="EMBL/GenBank/DDBJ databases">
        <title>A new species of microsporidia sheds light on the evolution of extreme parasitism.</title>
        <authorList>
            <person name="Haag K.L."/>
            <person name="James T.Y."/>
            <person name="Larsson R."/>
            <person name="Schaer T.M."/>
            <person name="Refardt D."/>
            <person name="Pombert J.-F."/>
            <person name="Ebert D."/>
        </authorList>
    </citation>
    <scope>NUCLEOTIDE SEQUENCE [LARGE SCALE GENOMIC DNA]</scope>
    <source>
        <strain evidence="18 19">UGP3</strain>
        <tissue evidence="18">Spores</tissue>
    </source>
</reference>
<dbReference type="GeneID" id="25260887"/>
<dbReference type="PANTHER" id="PTHR10266">
    <property type="entry name" value="CYTOCHROME C1"/>
    <property type="match status" value="1"/>
</dbReference>
<dbReference type="FunFam" id="1.10.760.10:FF:000002">
    <property type="entry name" value="Cytochrome c1, heme protein"/>
    <property type="match status" value="1"/>
</dbReference>
<evidence type="ECO:0000256" key="2">
    <source>
        <dbReference type="ARBA" id="ARBA00006488"/>
    </source>
</evidence>
<evidence type="ECO:0000313" key="18">
    <source>
        <dbReference type="EMBL" id="KGG50276.1"/>
    </source>
</evidence>
<keyword evidence="11" id="KW-1133">Transmembrane helix</keyword>
<keyword evidence="14" id="KW-0472">Membrane</keyword>
<evidence type="ECO:0000256" key="10">
    <source>
        <dbReference type="ARBA" id="ARBA00022982"/>
    </source>
</evidence>
<protein>
    <recommendedName>
        <fullName evidence="3">quinol--cytochrome-c reductase</fullName>
        <ecNumber evidence="3">7.1.1.8</ecNumber>
    </recommendedName>
</protein>
<comment type="catalytic activity">
    <reaction evidence="15">
        <text>a quinol + 2 Fe(III)-[cytochrome c](out) = a quinone + 2 Fe(II)-[cytochrome c](out) + 2 H(+)(out)</text>
        <dbReference type="Rhea" id="RHEA:11484"/>
        <dbReference type="Rhea" id="RHEA-COMP:10350"/>
        <dbReference type="Rhea" id="RHEA-COMP:14399"/>
        <dbReference type="ChEBI" id="CHEBI:15378"/>
        <dbReference type="ChEBI" id="CHEBI:24646"/>
        <dbReference type="ChEBI" id="CHEBI:29033"/>
        <dbReference type="ChEBI" id="CHEBI:29034"/>
        <dbReference type="ChEBI" id="CHEBI:132124"/>
        <dbReference type="EC" id="7.1.1.8"/>
    </reaction>
</comment>
<dbReference type="PROSITE" id="PS51007">
    <property type="entry name" value="CYTC"/>
    <property type="match status" value="1"/>
</dbReference>
<dbReference type="GO" id="GO:0020037">
    <property type="term" value="F:heme binding"/>
    <property type="evidence" value="ECO:0007669"/>
    <property type="project" value="InterPro"/>
</dbReference>
<evidence type="ECO:0000256" key="1">
    <source>
        <dbReference type="ARBA" id="ARBA00004273"/>
    </source>
</evidence>
<sequence>MNRGGRRFYSRKSSLSSFFLGSAIAGAASFSLFPSALVYADGDQAPVTTYPWSHKGIFSSFDHASIRRGYQVYKEVCASCHSMNRLAYRHLVDISHTVDQAKAEAAAVNVVDGPNDEGNMFTRPGKLTDYFPDPYPNKEAARFANGGAYPPDLSLMAKARPKGIDYIFSLITGYSEPPAGIEIKGNLHFNKYFPGGAISMAQNLYDGIVEYEDGTPATASQMAKDVCTFLAWSASPELEERKQMMMKAFIVCSALTGLVFYIKRHRWSYLKSRQFVYKPNSKI</sequence>
<proteinExistence type="inferred from homology"/>
<dbReference type="Proteomes" id="UP000029725">
    <property type="component" value="Unassembled WGS sequence"/>
</dbReference>
<comment type="caution">
    <text evidence="18">The sequence shown here is derived from an EMBL/GenBank/DDBJ whole genome shotgun (WGS) entry which is preliminary data.</text>
</comment>
<dbReference type="SUPFAM" id="SSF46626">
    <property type="entry name" value="Cytochrome c"/>
    <property type="match status" value="1"/>
</dbReference>
<feature type="binding site" description="covalent" evidence="16">
    <location>
        <position position="200"/>
    </location>
    <ligand>
        <name>heme c</name>
        <dbReference type="ChEBI" id="CHEBI:61717"/>
    </ligand>
</feature>
<name>A0A098VRB3_9MICR</name>
<feature type="binding site" description="covalent" evidence="16">
    <location>
        <position position="77"/>
    </location>
    <ligand>
        <name>heme c</name>
        <dbReference type="ChEBI" id="CHEBI:61717"/>
    </ligand>
</feature>
<dbReference type="GO" id="GO:0046872">
    <property type="term" value="F:metal ion binding"/>
    <property type="evidence" value="ECO:0007669"/>
    <property type="project" value="UniProtKB-KW"/>
</dbReference>
<organism evidence="18 19">
    <name type="scientific">Mitosporidium daphniae</name>
    <dbReference type="NCBI Taxonomy" id="1485682"/>
    <lineage>
        <taxon>Eukaryota</taxon>
        <taxon>Fungi</taxon>
        <taxon>Fungi incertae sedis</taxon>
        <taxon>Microsporidia</taxon>
        <taxon>Mitosporidium</taxon>
    </lineage>
</organism>
<keyword evidence="7" id="KW-0812">Transmembrane</keyword>
<keyword evidence="5 16" id="KW-0349">Heme</keyword>
<dbReference type="GO" id="GO:0006122">
    <property type="term" value="P:mitochondrial electron transport, ubiquinol to cytochrome c"/>
    <property type="evidence" value="ECO:0007669"/>
    <property type="project" value="TreeGrafter"/>
</dbReference>
<feature type="domain" description="Cytochrome c" evidence="17">
    <location>
        <begin position="64"/>
        <end position="171"/>
    </location>
</feature>
<evidence type="ECO:0000256" key="16">
    <source>
        <dbReference type="PIRSR" id="PIRSR602326-1"/>
    </source>
</evidence>
<dbReference type="GO" id="GO:0005743">
    <property type="term" value="C:mitochondrial inner membrane"/>
    <property type="evidence" value="ECO:0007669"/>
    <property type="project" value="UniProtKB-SubCell"/>
</dbReference>
<dbReference type="InterPro" id="IPR002326">
    <property type="entry name" value="Cyt_c1"/>
</dbReference>
<comment type="cofactor">
    <cofactor evidence="16">
        <name>heme c</name>
        <dbReference type="ChEBI" id="CHEBI:61717"/>
    </cofactor>
    <text evidence="16">Binds 1 heme c group covalently per subunit.</text>
</comment>
<dbReference type="PANTHER" id="PTHR10266:SF3">
    <property type="entry name" value="CYTOCHROME C1, HEME PROTEIN, MITOCHONDRIAL"/>
    <property type="match status" value="1"/>
</dbReference>
<dbReference type="VEuPathDB" id="MicrosporidiaDB:DI09_7p550"/>
<keyword evidence="8 16" id="KW-0479">Metal-binding</keyword>
<gene>
    <name evidence="18" type="ORF">DI09_7p550</name>
</gene>
<feature type="binding site" description="covalent" evidence="16">
    <location>
        <position position="81"/>
    </location>
    <ligand>
        <name>heme c</name>
        <dbReference type="ChEBI" id="CHEBI:61717"/>
    </ligand>
</feature>
<dbReference type="Gene3D" id="1.10.760.10">
    <property type="entry name" value="Cytochrome c-like domain"/>
    <property type="match status" value="1"/>
</dbReference>
<dbReference type="InterPro" id="IPR021157">
    <property type="entry name" value="Cyt_c1_TM_anchor_C"/>
</dbReference>
<evidence type="ECO:0000256" key="7">
    <source>
        <dbReference type="ARBA" id="ARBA00022692"/>
    </source>
</evidence>
<dbReference type="InterPro" id="IPR036909">
    <property type="entry name" value="Cyt_c-like_dom_sf"/>
</dbReference>
<evidence type="ECO:0000256" key="13">
    <source>
        <dbReference type="ARBA" id="ARBA00023128"/>
    </source>
</evidence>
<dbReference type="PRINTS" id="PR00603">
    <property type="entry name" value="CYTOCHROMEC1"/>
</dbReference>
<evidence type="ECO:0000256" key="14">
    <source>
        <dbReference type="ARBA" id="ARBA00023136"/>
    </source>
</evidence>
<evidence type="ECO:0000256" key="4">
    <source>
        <dbReference type="ARBA" id="ARBA00022448"/>
    </source>
</evidence>
<keyword evidence="12 16" id="KW-0408">Iron</keyword>
<keyword evidence="19" id="KW-1185">Reference proteome</keyword>
<keyword evidence="13" id="KW-0496">Mitochondrion</keyword>
<keyword evidence="4" id="KW-0813">Transport</keyword>
<keyword evidence="6" id="KW-0679">Respiratory chain</keyword>
<comment type="subcellular location">
    <subcellularLocation>
        <location evidence="1">Mitochondrion inner membrane</location>
    </subcellularLocation>
</comment>
<evidence type="ECO:0000256" key="12">
    <source>
        <dbReference type="ARBA" id="ARBA00023004"/>
    </source>
</evidence>
<dbReference type="InterPro" id="IPR009056">
    <property type="entry name" value="Cyt_c-like_dom"/>
</dbReference>
<evidence type="ECO:0000256" key="3">
    <source>
        <dbReference type="ARBA" id="ARBA00012951"/>
    </source>
</evidence>
<dbReference type="Pfam" id="PF02167">
    <property type="entry name" value="Cytochrom_C1"/>
    <property type="match status" value="1"/>
</dbReference>
<dbReference type="EMBL" id="JMKJ01000590">
    <property type="protein sequence ID" value="KGG50276.1"/>
    <property type="molecule type" value="Genomic_DNA"/>
</dbReference>
<evidence type="ECO:0000256" key="6">
    <source>
        <dbReference type="ARBA" id="ARBA00022660"/>
    </source>
</evidence>
<dbReference type="OrthoDB" id="5925at2759"/>
<comment type="similarity">
    <text evidence="2">Belongs to the cytochrome c family.</text>
</comment>
<evidence type="ECO:0000256" key="9">
    <source>
        <dbReference type="ARBA" id="ARBA00022792"/>
    </source>
</evidence>
<dbReference type="AlphaFoldDB" id="A0A098VRB3"/>
<evidence type="ECO:0000259" key="17">
    <source>
        <dbReference type="PROSITE" id="PS51007"/>
    </source>
</evidence>
<dbReference type="Gene3D" id="1.20.5.100">
    <property type="entry name" value="Cytochrome c1, transmembrane anchor, C-terminal"/>
    <property type="match status" value="1"/>
</dbReference>
<dbReference type="GO" id="GO:0008121">
    <property type="term" value="F:quinol-cytochrome-c reductase activity"/>
    <property type="evidence" value="ECO:0007669"/>
    <property type="project" value="UniProtKB-EC"/>
</dbReference>
<evidence type="ECO:0000256" key="15">
    <source>
        <dbReference type="ARBA" id="ARBA00029351"/>
    </source>
</evidence>
<dbReference type="FunFam" id="1.20.5.100:FF:000003">
    <property type="entry name" value="Cytochrome c1, heme protein, mitochondrial"/>
    <property type="match status" value="1"/>
</dbReference>
<dbReference type="HOGENOM" id="CLU_040334_1_0_1"/>
<evidence type="ECO:0000256" key="11">
    <source>
        <dbReference type="ARBA" id="ARBA00022989"/>
    </source>
</evidence>
<feature type="binding site" description="covalent" evidence="16">
    <location>
        <position position="80"/>
    </location>
    <ligand>
        <name>heme c</name>
        <dbReference type="ChEBI" id="CHEBI:61717"/>
    </ligand>
</feature>
<evidence type="ECO:0000256" key="8">
    <source>
        <dbReference type="ARBA" id="ARBA00022723"/>
    </source>
</evidence>
<dbReference type="EC" id="7.1.1.8" evidence="3"/>
<dbReference type="SUPFAM" id="SSF81496">
    <property type="entry name" value="Cytochrome c1 subunit of cytochrome bc1 complex (Ubiquinol-cytochrome c reductase), transmembrane anchor"/>
    <property type="match status" value="1"/>
</dbReference>
<evidence type="ECO:0000256" key="5">
    <source>
        <dbReference type="ARBA" id="ARBA00022617"/>
    </source>
</evidence>
<keyword evidence="10" id="KW-0249">Electron transport</keyword>
<evidence type="ECO:0000313" key="19">
    <source>
        <dbReference type="Proteomes" id="UP000029725"/>
    </source>
</evidence>
<dbReference type="RefSeq" id="XP_013236703.1">
    <property type="nucleotide sequence ID" value="XM_013381249.1"/>
</dbReference>
<keyword evidence="9" id="KW-0999">Mitochondrion inner membrane</keyword>